<proteinExistence type="predicted"/>
<name>A0A5C5UR21_9CORY</name>
<reference evidence="6 7" key="1">
    <citation type="submission" date="2019-08" db="EMBL/GenBank/DDBJ databases">
        <authorList>
            <person name="Lei W."/>
        </authorList>
    </citation>
    <scope>NUCLEOTIDE SEQUENCE [LARGE SCALE GENOMIC DNA]</scope>
    <source>
        <strain evidence="6 7">CCUG 58627</strain>
    </source>
</reference>
<dbReference type="RefSeq" id="WP_146323386.1">
    <property type="nucleotide sequence ID" value="NZ_BAABLR010000075.1"/>
</dbReference>
<dbReference type="Proteomes" id="UP000320791">
    <property type="component" value="Unassembled WGS sequence"/>
</dbReference>
<dbReference type="Pfam" id="PF13411">
    <property type="entry name" value="MerR_1"/>
    <property type="match status" value="1"/>
</dbReference>
<gene>
    <name evidence="6" type="ORF">FRX94_01720</name>
</gene>
<keyword evidence="2" id="KW-0238">DNA-binding</keyword>
<evidence type="ECO:0000313" key="6">
    <source>
        <dbReference type="EMBL" id="TWT28931.1"/>
    </source>
</evidence>
<keyword evidence="1" id="KW-0805">Transcription regulation</keyword>
<protein>
    <submittedName>
        <fullName evidence="6">MerR family transcriptional regulator</fullName>
    </submittedName>
</protein>
<comment type="caution">
    <text evidence="6">The sequence shown here is derived from an EMBL/GenBank/DDBJ whole genome shotgun (WGS) entry which is preliminary data.</text>
</comment>
<accession>A0A5C5UR21</accession>
<evidence type="ECO:0000259" key="5">
    <source>
        <dbReference type="PROSITE" id="PS50937"/>
    </source>
</evidence>
<dbReference type="Gene3D" id="1.10.490.50">
    <property type="entry name" value="Antibiotic binding domain of TipA-like multidrug resistance regulators"/>
    <property type="match status" value="1"/>
</dbReference>
<dbReference type="GO" id="GO:0003677">
    <property type="term" value="F:DNA binding"/>
    <property type="evidence" value="ECO:0007669"/>
    <property type="project" value="UniProtKB-KW"/>
</dbReference>
<evidence type="ECO:0000256" key="1">
    <source>
        <dbReference type="ARBA" id="ARBA00023015"/>
    </source>
</evidence>
<dbReference type="GO" id="GO:0003700">
    <property type="term" value="F:DNA-binding transcription factor activity"/>
    <property type="evidence" value="ECO:0007669"/>
    <property type="project" value="InterPro"/>
</dbReference>
<keyword evidence="3" id="KW-0010">Activator</keyword>
<dbReference type="Pfam" id="PF07739">
    <property type="entry name" value="TipAS"/>
    <property type="match status" value="1"/>
</dbReference>
<dbReference type="InterPro" id="IPR000551">
    <property type="entry name" value="MerR-type_HTH_dom"/>
</dbReference>
<dbReference type="EMBL" id="VOHM01000002">
    <property type="protein sequence ID" value="TWT28931.1"/>
    <property type="molecule type" value="Genomic_DNA"/>
</dbReference>
<dbReference type="AlphaFoldDB" id="A0A5C5UR21"/>
<evidence type="ECO:0000256" key="4">
    <source>
        <dbReference type="ARBA" id="ARBA00023163"/>
    </source>
</evidence>
<dbReference type="InterPro" id="IPR009061">
    <property type="entry name" value="DNA-bd_dom_put_sf"/>
</dbReference>
<evidence type="ECO:0000256" key="3">
    <source>
        <dbReference type="ARBA" id="ARBA00023159"/>
    </source>
</evidence>
<feature type="domain" description="HTH merR-type" evidence="5">
    <location>
        <begin position="1"/>
        <end position="71"/>
    </location>
</feature>
<dbReference type="InterPro" id="IPR012925">
    <property type="entry name" value="TipAS_dom"/>
</dbReference>
<dbReference type="OrthoDB" id="9809391at2"/>
<dbReference type="SUPFAM" id="SSF46955">
    <property type="entry name" value="Putative DNA-binding domain"/>
    <property type="match status" value="1"/>
</dbReference>
<dbReference type="SUPFAM" id="SSF89082">
    <property type="entry name" value="Antibiotic binding domain of TipA-like multidrug resistance regulators"/>
    <property type="match status" value="1"/>
</dbReference>
<keyword evidence="4" id="KW-0804">Transcription</keyword>
<sequence>MERSIGEVGKLFNLTLRTLRYWDDIGLACPSYRDWNDYRLYTDEDIERIGQVIAYRAVGFPLSEIQALLDDPTADSITHLRRQREVLLHRKAGLESMISALDTLLEDAMSRKLSNEEQAQLVGTLWNPEYEREAEERWGGTPEWEQSAKIKSQMSAADWDQVRVETAELERRLVAGMQGGAAPGSAEANTLAEEHYASIARWFDMSHEKHVLIARGYTEDPRFTAYYNNLHPGLAEWLRAIIDANAEAHGVDPQHPQWR</sequence>
<dbReference type="PROSITE" id="PS50937">
    <property type="entry name" value="HTH_MERR_2"/>
    <property type="match status" value="1"/>
</dbReference>
<evidence type="ECO:0000313" key="7">
    <source>
        <dbReference type="Proteomes" id="UP000320791"/>
    </source>
</evidence>
<dbReference type="SMART" id="SM00422">
    <property type="entry name" value="HTH_MERR"/>
    <property type="match status" value="1"/>
</dbReference>
<dbReference type="PANTHER" id="PTHR30204">
    <property type="entry name" value="REDOX-CYCLING DRUG-SENSING TRANSCRIPTIONAL ACTIVATOR SOXR"/>
    <property type="match status" value="1"/>
</dbReference>
<dbReference type="InterPro" id="IPR047057">
    <property type="entry name" value="MerR_fam"/>
</dbReference>
<dbReference type="InterPro" id="IPR036244">
    <property type="entry name" value="TipA-like_antibiotic-bd"/>
</dbReference>
<evidence type="ECO:0000256" key="2">
    <source>
        <dbReference type="ARBA" id="ARBA00023125"/>
    </source>
</evidence>
<dbReference type="Gene3D" id="1.10.1660.10">
    <property type="match status" value="1"/>
</dbReference>
<dbReference type="PANTHER" id="PTHR30204:SF90">
    <property type="entry name" value="HTH-TYPE TRANSCRIPTIONAL ACTIVATOR MTA"/>
    <property type="match status" value="1"/>
</dbReference>
<keyword evidence="7" id="KW-1185">Reference proteome</keyword>
<dbReference type="CDD" id="cd01106">
    <property type="entry name" value="HTH_TipAL-Mta"/>
    <property type="match status" value="1"/>
</dbReference>
<organism evidence="6 7">
    <name type="scientific">Corynebacterium canis</name>
    <dbReference type="NCBI Taxonomy" id="679663"/>
    <lineage>
        <taxon>Bacteria</taxon>
        <taxon>Bacillati</taxon>
        <taxon>Actinomycetota</taxon>
        <taxon>Actinomycetes</taxon>
        <taxon>Mycobacteriales</taxon>
        <taxon>Corynebacteriaceae</taxon>
        <taxon>Corynebacterium</taxon>
    </lineage>
</organism>